<feature type="compositionally biased region" description="Basic and acidic residues" evidence="2">
    <location>
        <begin position="65"/>
        <end position="83"/>
    </location>
</feature>
<feature type="region of interest" description="Disordered" evidence="2">
    <location>
        <begin position="368"/>
        <end position="432"/>
    </location>
</feature>
<dbReference type="OrthoDB" id="6077919at2759"/>
<dbReference type="PROSITE" id="PS50157">
    <property type="entry name" value="ZINC_FINGER_C2H2_2"/>
    <property type="match status" value="4"/>
</dbReference>
<reference evidence="5" key="2">
    <citation type="journal article" date="2018" name="BMC Genomics">
        <title>A manually annotated Actinidia chinensis var. chinensis (kiwifruit) genome highlights the challenges associated with draft genomes and gene prediction in plants.</title>
        <authorList>
            <person name="Pilkington S.M."/>
            <person name="Crowhurst R."/>
            <person name="Hilario E."/>
            <person name="Nardozza S."/>
            <person name="Fraser L."/>
            <person name="Peng Y."/>
            <person name="Gunaseelan K."/>
            <person name="Simpson R."/>
            <person name="Tahir J."/>
            <person name="Deroles S.C."/>
            <person name="Templeton K."/>
            <person name="Luo Z."/>
            <person name="Davy M."/>
            <person name="Cheng C."/>
            <person name="McNeilage M."/>
            <person name="Scaglione D."/>
            <person name="Liu Y."/>
            <person name="Zhang Q."/>
            <person name="Datson P."/>
            <person name="De Silva N."/>
            <person name="Gardiner S.E."/>
            <person name="Bassett H."/>
            <person name="Chagne D."/>
            <person name="McCallum J."/>
            <person name="Dzierzon H."/>
            <person name="Deng C."/>
            <person name="Wang Y.Y."/>
            <person name="Barron L."/>
            <person name="Manako K."/>
            <person name="Bowen J."/>
            <person name="Foster T.M."/>
            <person name="Erridge Z.A."/>
            <person name="Tiffin H."/>
            <person name="Waite C.N."/>
            <person name="Davies K.M."/>
            <person name="Grierson E.P."/>
            <person name="Laing W.A."/>
            <person name="Kirk R."/>
            <person name="Chen X."/>
            <person name="Wood M."/>
            <person name="Montefiori M."/>
            <person name="Brummell D.A."/>
            <person name="Schwinn K.E."/>
            <person name="Catanach A."/>
            <person name="Fullerton C."/>
            <person name="Li D."/>
            <person name="Meiyalaghan S."/>
            <person name="Nieuwenhuizen N."/>
            <person name="Read N."/>
            <person name="Prakash R."/>
            <person name="Hunter D."/>
            <person name="Zhang H."/>
            <person name="McKenzie M."/>
            <person name="Knabel M."/>
            <person name="Harris A."/>
            <person name="Allan A.C."/>
            <person name="Gleave A."/>
            <person name="Chen A."/>
            <person name="Janssen B.J."/>
            <person name="Plunkett B."/>
            <person name="Ampomah-Dwamena C."/>
            <person name="Voogd C."/>
            <person name="Leif D."/>
            <person name="Lafferty D."/>
            <person name="Souleyre E.J.F."/>
            <person name="Varkonyi-Gasic E."/>
            <person name="Gambi F."/>
            <person name="Hanley J."/>
            <person name="Yao J.L."/>
            <person name="Cheung J."/>
            <person name="David K.M."/>
            <person name="Warren B."/>
            <person name="Marsh K."/>
            <person name="Snowden K.C."/>
            <person name="Lin-Wang K."/>
            <person name="Brian L."/>
            <person name="Martinez-Sanchez M."/>
            <person name="Wang M."/>
            <person name="Ileperuma N."/>
            <person name="Macnee N."/>
            <person name="Campin R."/>
            <person name="McAtee P."/>
            <person name="Drummond R.S.M."/>
            <person name="Espley R.V."/>
            <person name="Ireland H.S."/>
            <person name="Wu R."/>
            <person name="Atkinson R.G."/>
            <person name="Karunairetnam S."/>
            <person name="Bulley S."/>
            <person name="Chunkath S."/>
            <person name="Hanley Z."/>
            <person name="Storey R."/>
            <person name="Thrimawithana A.H."/>
            <person name="Thomson S."/>
            <person name="David C."/>
            <person name="Testolin R."/>
            <person name="Huang H."/>
            <person name="Hellens R.P."/>
            <person name="Schaffer R.J."/>
        </authorList>
    </citation>
    <scope>NUCLEOTIDE SEQUENCE [LARGE SCALE GENOMIC DNA]</scope>
    <source>
        <strain evidence="5">cv. Red5</strain>
    </source>
</reference>
<dbReference type="Gene3D" id="3.30.160.60">
    <property type="entry name" value="Classic Zinc Finger"/>
    <property type="match status" value="2"/>
</dbReference>
<feature type="domain" description="C2H2-type" evidence="3">
    <location>
        <begin position="84"/>
        <end position="111"/>
    </location>
</feature>
<feature type="domain" description="C2H2-type" evidence="3">
    <location>
        <begin position="353"/>
        <end position="375"/>
    </location>
</feature>
<comment type="caution">
    <text evidence="4">The sequence shown here is derived from an EMBL/GenBank/DDBJ whole genome shotgun (WGS) entry which is preliminary data.</text>
</comment>
<dbReference type="SMART" id="SM00355">
    <property type="entry name" value="ZnF_C2H2"/>
    <property type="match status" value="4"/>
</dbReference>
<evidence type="ECO:0000259" key="3">
    <source>
        <dbReference type="PROSITE" id="PS50157"/>
    </source>
</evidence>
<dbReference type="PANTHER" id="PTHR47591">
    <property type="entry name" value="ZINC FINGER PROTEIN ZAT2-RELATED"/>
    <property type="match status" value="1"/>
</dbReference>
<organism evidence="4 5">
    <name type="scientific">Actinidia chinensis var. chinensis</name>
    <name type="common">Chinese soft-hair kiwi</name>
    <dbReference type="NCBI Taxonomy" id="1590841"/>
    <lineage>
        <taxon>Eukaryota</taxon>
        <taxon>Viridiplantae</taxon>
        <taxon>Streptophyta</taxon>
        <taxon>Embryophyta</taxon>
        <taxon>Tracheophyta</taxon>
        <taxon>Spermatophyta</taxon>
        <taxon>Magnoliopsida</taxon>
        <taxon>eudicotyledons</taxon>
        <taxon>Gunneridae</taxon>
        <taxon>Pentapetalae</taxon>
        <taxon>asterids</taxon>
        <taxon>Ericales</taxon>
        <taxon>Actinidiaceae</taxon>
        <taxon>Actinidia</taxon>
    </lineage>
</organism>
<dbReference type="InterPro" id="IPR036236">
    <property type="entry name" value="Znf_C2H2_sf"/>
</dbReference>
<keyword evidence="1" id="KW-0862">Zinc</keyword>
<accession>A0A2R6PQB5</accession>
<keyword evidence="5" id="KW-1185">Reference proteome</keyword>
<evidence type="ECO:0000313" key="5">
    <source>
        <dbReference type="Proteomes" id="UP000241394"/>
    </source>
</evidence>
<keyword evidence="1" id="KW-0863">Zinc-finger</keyword>
<dbReference type="InterPro" id="IPR013087">
    <property type="entry name" value="Znf_C2H2_type"/>
</dbReference>
<dbReference type="EMBL" id="NKQK01000023">
    <property type="protein sequence ID" value="PSR95237.1"/>
    <property type="molecule type" value="Genomic_DNA"/>
</dbReference>
<gene>
    <name evidence="4" type="ORF">CEY00_Acc25994</name>
</gene>
<feature type="domain" description="C2H2-type" evidence="3">
    <location>
        <begin position="40"/>
        <end position="71"/>
    </location>
</feature>
<feature type="domain" description="C2H2-type" evidence="3">
    <location>
        <begin position="295"/>
        <end position="322"/>
    </location>
</feature>
<name>A0A2R6PQB5_ACTCC</name>
<dbReference type="STRING" id="1590841.A0A2R6PQB5"/>
<dbReference type="PANTHER" id="PTHR47591:SF1">
    <property type="entry name" value="ZINC FINGER PROTEIN ZAT2-RELATED"/>
    <property type="match status" value="1"/>
</dbReference>
<dbReference type="Pfam" id="PF13912">
    <property type="entry name" value="zf-C2H2_6"/>
    <property type="match status" value="4"/>
</dbReference>
<feature type="region of interest" description="Disordered" evidence="2">
    <location>
        <begin position="63"/>
        <end position="85"/>
    </location>
</feature>
<evidence type="ECO:0000256" key="1">
    <source>
        <dbReference type="PROSITE-ProRule" id="PRU00042"/>
    </source>
</evidence>
<dbReference type="PROSITE" id="PS00028">
    <property type="entry name" value="ZINC_FINGER_C2H2_1"/>
    <property type="match status" value="4"/>
</dbReference>
<dbReference type="SUPFAM" id="SSF57667">
    <property type="entry name" value="beta-beta-alpha zinc fingers"/>
    <property type="match status" value="3"/>
</dbReference>
<protein>
    <submittedName>
        <fullName evidence="4">Zinc finger protein</fullName>
    </submittedName>
</protein>
<dbReference type="InParanoid" id="A0A2R6PQB5"/>
<evidence type="ECO:0000256" key="2">
    <source>
        <dbReference type="SAM" id="MobiDB-lite"/>
    </source>
</evidence>
<dbReference type="Proteomes" id="UP000241394">
    <property type="component" value="Chromosome LG23"/>
</dbReference>
<dbReference type="GO" id="GO:0008270">
    <property type="term" value="F:zinc ion binding"/>
    <property type="evidence" value="ECO:0007669"/>
    <property type="project" value="UniProtKB-KW"/>
</dbReference>
<sequence length="432" mass="47596">MDDDQENHKKLTLIKLKIQKYGEEEKVDPIIGHRSNDGPRVCNVCNKGFGSGKALGGHMRVHAQVHKERSPNNDRSNGEESDRTSCSICRKKFPSMKSLFGHMRCHPEREWRGIQPPAPAAAITASSTLVSGPSDDLNGTIDLAKSLSSWPSTDRRGRQALNCCHDSTTLSEVEEEERIREAVHDLMRLARGESLHQVEATNSNSPTNRAEIEEYFSVKKLKIDERGRGNISGVTGRVVVVKNLDRGKGKTDDGEEEGPNVDYNLGERVKIMSKKKRKKVKLINLESVSTPTERYKCSTCNKFFSTHQALGGHRSSHNKIKNDEDEHNANHALTLVDEVVPKEIIEGGGSSSYKCKICNKSFPTGQALGGHKRSHWSGPVEGPASQTESPGEASETGRRILGFDLNEVPPMDDEEVGGCGYHDPSSSYNSAS</sequence>
<keyword evidence="1" id="KW-0479">Metal-binding</keyword>
<reference evidence="4 5" key="1">
    <citation type="submission" date="2017-07" db="EMBL/GenBank/DDBJ databases">
        <title>An improved, manually edited Actinidia chinensis var. chinensis (kiwifruit) genome highlights the challenges associated with draft genomes and gene prediction in plants.</title>
        <authorList>
            <person name="Pilkington S."/>
            <person name="Crowhurst R."/>
            <person name="Hilario E."/>
            <person name="Nardozza S."/>
            <person name="Fraser L."/>
            <person name="Peng Y."/>
            <person name="Gunaseelan K."/>
            <person name="Simpson R."/>
            <person name="Tahir J."/>
            <person name="Deroles S."/>
            <person name="Templeton K."/>
            <person name="Luo Z."/>
            <person name="Davy M."/>
            <person name="Cheng C."/>
            <person name="Mcneilage M."/>
            <person name="Scaglione D."/>
            <person name="Liu Y."/>
            <person name="Zhang Q."/>
            <person name="Datson P."/>
            <person name="De Silva N."/>
            <person name="Gardiner S."/>
            <person name="Bassett H."/>
            <person name="Chagne D."/>
            <person name="Mccallum J."/>
            <person name="Dzierzon H."/>
            <person name="Deng C."/>
            <person name="Wang Y.-Y."/>
            <person name="Barron N."/>
            <person name="Manako K."/>
            <person name="Bowen J."/>
            <person name="Foster T."/>
            <person name="Erridge Z."/>
            <person name="Tiffin H."/>
            <person name="Waite C."/>
            <person name="Davies K."/>
            <person name="Grierson E."/>
            <person name="Laing W."/>
            <person name="Kirk R."/>
            <person name="Chen X."/>
            <person name="Wood M."/>
            <person name="Montefiori M."/>
            <person name="Brummell D."/>
            <person name="Schwinn K."/>
            <person name="Catanach A."/>
            <person name="Fullerton C."/>
            <person name="Li D."/>
            <person name="Meiyalaghan S."/>
            <person name="Nieuwenhuizen N."/>
            <person name="Read N."/>
            <person name="Prakash R."/>
            <person name="Hunter D."/>
            <person name="Zhang H."/>
            <person name="Mckenzie M."/>
            <person name="Knabel M."/>
            <person name="Harris A."/>
            <person name="Allan A."/>
            <person name="Chen A."/>
            <person name="Janssen B."/>
            <person name="Plunkett B."/>
            <person name="Dwamena C."/>
            <person name="Voogd C."/>
            <person name="Leif D."/>
            <person name="Lafferty D."/>
            <person name="Souleyre E."/>
            <person name="Varkonyi-Gasic E."/>
            <person name="Gambi F."/>
            <person name="Hanley J."/>
            <person name="Yao J.-L."/>
            <person name="Cheung J."/>
            <person name="David K."/>
            <person name="Warren B."/>
            <person name="Marsh K."/>
            <person name="Snowden K."/>
            <person name="Lin-Wang K."/>
            <person name="Brian L."/>
            <person name="Martinez-Sanchez M."/>
            <person name="Wang M."/>
            <person name="Ileperuma N."/>
            <person name="Macnee N."/>
            <person name="Campin R."/>
            <person name="Mcatee P."/>
            <person name="Drummond R."/>
            <person name="Espley R."/>
            <person name="Ireland H."/>
            <person name="Wu R."/>
            <person name="Atkinson R."/>
            <person name="Karunairetnam S."/>
            <person name="Bulley S."/>
            <person name="Chunkath S."/>
            <person name="Hanley Z."/>
            <person name="Storey R."/>
            <person name="Thrimawithana A."/>
            <person name="Thomson S."/>
            <person name="David C."/>
            <person name="Testolin R."/>
        </authorList>
    </citation>
    <scope>NUCLEOTIDE SEQUENCE [LARGE SCALE GENOMIC DNA]</scope>
    <source>
        <strain evidence="5">cv. Red5</strain>
        <tissue evidence="4">Young leaf</tissue>
    </source>
</reference>
<dbReference type="OMA" id="LWDNHWE"/>
<evidence type="ECO:0000313" key="4">
    <source>
        <dbReference type="EMBL" id="PSR95237.1"/>
    </source>
</evidence>
<dbReference type="Gramene" id="PSR95237">
    <property type="protein sequence ID" value="PSR95237"/>
    <property type="gene ID" value="CEY00_Acc25994"/>
</dbReference>
<proteinExistence type="predicted"/>
<dbReference type="AlphaFoldDB" id="A0A2R6PQB5"/>